<keyword evidence="3" id="KW-1185">Reference proteome</keyword>
<evidence type="ECO:0000313" key="2">
    <source>
        <dbReference type="EMBL" id="UGS41875.1"/>
    </source>
</evidence>
<evidence type="ECO:0000313" key="3">
    <source>
        <dbReference type="Proteomes" id="UP001199659"/>
    </source>
</evidence>
<dbReference type="Proteomes" id="UP001199659">
    <property type="component" value="Chromosome"/>
</dbReference>
<accession>A0ABY3S876</accession>
<feature type="transmembrane region" description="Helical" evidence="1">
    <location>
        <begin position="28"/>
        <end position="49"/>
    </location>
</feature>
<evidence type="ECO:0000256" key="1">
    <source>
        <dbReference type="SAM" id="Phobius"/>
    </source>
</evidence>
<keyword evidence="1" id="KW-0812">Transmembrane</keyword>
<name>A0ABY3S876_9ENTR</name>
<organism evidence="2 3">
    <name type="scientific">Pseudocitrobacter corydidari</name>
    <dbReference type="NCBI Taxonomy" id="2891570"/>
    <lineage>
        <taxon>Bacteria</taxon>
        <taxon>Pseudomonadati</taxon>
        <taxon>Pseudomonadota</taxon>
        <taxon>Gammaproteobacteria</taxon>
        <taxon>Enterobacterales</taxon>
        <taxon>Enterobacteriaceae</taxon>
        <taxon>Pseudocitrobacter</taxon>
    </lineage>
</organism>
<protein>
    <submittedName>
        <fullName evidence="2">Uncharacterized protein</fullName>
    </submittedName>
</protein>
<keyword evidence="1" id="KW-0472">Membrane</keyword>
<proteinExistence type="predicted"/>
<gene>
    <name evidence="2" type="ORF">G163CM_25920</name>
</gene>
<sequence length="167" mass="19162">MSKDKPQLEGIQESERALNFEAACRNGGLFLLLLIIFLAIGGLFSKGYLSQAARESPDQKLQIEYERFGRLQTEFALKISAKSGPGGLFIFSLHGHYNKDFEIGNVWPKPDKMYSQNDTLFFVYHTSQQPHPFTVWLYATPQKFGYVHNSLRLNAGSEIDFWQFIYP</sequence>
<keyword evidence="1" id="KW-1133">Transmembrane helix</keyword>
<dbReference type="EMBL" id="CP087880">
    <property type="protein sequence ID" value="UGS41875.1"/>
    <property type="molecule type" value="Genomic_DNA"/>
</dbReference>
<reference evidence="2 3" key="1">
    <citation type="journal article" date="2022" name="Int. J. Syst. Evol. Microbiol.">
        <title>Pseudocitrobacter corydidari sp. nov., isolated from the Asian emerald cockroach Corydidarum magnifica.</title>
        <authorList>
            <person name="Guzman J."/>
            <person name="Poehlein A."/>
            <person name="Glaeser S.P."/>
            <person name="Schwengers O."/>
            <person name="Blom J."/>
            <person name="Hollensteiner J."/>
            <person name="Kampfer P."/>
            <person name="Vilcinskas A."/>
        </authorList>
    </citation>
    <scope>NUCLEOTIDE SEQUENCE [LARGE SCALE GENOMIC DNA]</scope>
    <source>
        <strain evidence="2">G163CM</strain>
    </source>
</reference>
<dbReference type="RefSeq" id="WP_231825247.1">
    <property type="nucleotide sequence ID" value="NZ_CP087880.1"/>
</dbReference>